<dbReference type="FunCoup" id="Q01PR2">
    <property type="interactions" value="50"/>
</dbReference>
<reference evidence="6" key="1">
    <citation type="submission" date="2006-10" db="EMBL/GenBank/DDBJ databases">
        <title>Complete sequence of Solibacter usitatus Ellin6076.</title>
        <authorList>
            <consortium name="US DOE Joint Genome Institute"/>
            <person name="Copeland A."/>
            <person name="Lucas S."/>
            <person name="Lapidus A."/>
            <person name="Barry K."/>
            <person name="Detter J.C."/>
            <person name="Glavina del Rio T."/>
            <person name="Hammon N."/>
            <person name="Israni S."/>
            <person name="Dalin E."/>
            <person name="Tice H."/>
            <person name="Pitluck S."/>
            <person name="Thompson L.S."/>
            <person name="Brettin T."/>
            <person name="Bruce D."/>
            <person name="Han C."/>
            <person name="Tapia R."/>
            <person name="Gilna P."/>
            <person name="Schmutz J."/>
            <person name="Larimer F."/>
            <person name="Land M."/>
            <person name="Hauser L."/>
            <person name="Kyrpides N."/>
            <person name="Mikhailova N."/>
            <person name="Janssen P.H."/>
            <person name="Kuske C.R."/>
            <person name="Richardson P."/>
        </authorList>
    </citation>
    <scope>NUCLEOTIDE SEQUENCE</scope>
    <source>
        <strain evidence="6">Ellin6076</strain>
    </source>
</reference>
<dbReference type="Pfam" id="PF02119">
    <property type="entry name" value="FlgI"/>
    <property type="match status" value="1"/>
</dbReference>
<dbReference type="GO" id="GO:0030288">
    <property type="term" value="C:outer membrane-bounded periplasmic space"/>
    <property type="evidence" value="ECO:0007669"/>
    <property type="project" value="InterPro"/>
</dbReference>
<organism evidence="6">
    <name type="scientific">Solibacter usitatus (strain Ellin6076)</name>
    <dbReference type="NCBI Taxonomy" id="234267"/>
    <lineage>
        <taxon>Bacteria</taxon>
        <taxon>Pseudomonadati</taxon>
        <taxon>Acidobacteriota</taxon>
        <taxon>Terriglobia</taxon>
        <taxon>Bryobacterales</taxon>
        <taxon>Solibacteraceae</taxon>
        <taxon>Candidatus Solibacter</taxon>
    </lineage>
</organism>
<dbReference type="GO" id="GO:0005198">
    <property type="term" value="F:structural molecule activity"/>
    <property type="evidence" value="ECO:0007669"/>
    <property type="project" value="InterPro"/>
</dbReference>
<comment type="similarity">
    <text evidence="5">Belongs to the FlgI family.</text>
</comment>
<dbReference type="GO" id="GO:0071973">
    <property type="term" value="P:bacterial-type flagellum-dependent cell motility"/>
    <property type="evidence" value="ECO:0007669"/>
    <property type="project" value="InterPro"/>
</dbReference>
<dbReference type="STRING" id="234267.Acid_7450"/>
<comment type="subunit">
    <text evidence="5">The basal body constitutes a major portion of the flagellar organelle and consists of four rings (L,P,S, and M) mounted on a central rod.</text>
</comment>
<gene>
    <name evidence="5" type="primary">flgI</name>
    <name evidence="6" type="ordered locus">Acid_7450</name>
</gene>
<keyword evidence="6" id="KW-0966">Cell projection</keyword>
<dbReference type="HOGENOM" id="CLU_045235_1_0_0"/>
<evidence type="ECO:0000256" key="2">
    <source>
        <dbReference type="ARBA" id="ARBA00004117"/>
    </source>
</evidence>
<evidence type="ECO:0000256" key="4">
    <source>
        <dbReference type="ARBA" id="ARBA00023143"/>
    </source>
</evidence>
<dbReference type="GO" id="GO:0009428">
    <property type="term" value="C:bacterial-type flagellum basal body, distal rod, P ring"/>
    <property type="evidence" value="ECO:0007669"/>
    <property type="project" value="InterPro"/>
</dbReference>
<dbReference type="PANTHER" id="PTHR30381:SF0">
    <property type="entry name" value="FLAGELLAR P-RING PROTEIN"/>
    <property type="match status" value="1"/>
</dbReference>
<dbReference type="InParanoid" id="Q01PR2"/>
<keyword evidence="6" id="KW-0282">Flagellum</keyword>
<proteinExistence type="inferred from homology"/>
<name>Q01PR2_SOLUE</name>
<keyword evidence="3 5" id="KW-0732">Signal</keyword>
<keyword evidence="4 5" id="KW-0975">Bacterial flagellum</keyword>
<dbReference type="NCBIfam" id="NF003676">
    <property type="entry name" value="PRK05303.1"/>
    <property type="match status" value="1"/>
</dbReference>
<dbReference type="EMBL" id="CP000473">
    <property type="protein sequence ID" value="ABJ88358.1"/>
    <property type="molecule type" value="Genomic_DNA"/>
</dbReference>
<comment type="function">
    <text evidence="1 5">Assembles around the rod to form the L-ring and probably protects the motor/basal body from shearing forces during rotation.</text>
</comment>
<dbReference type="eggNOG" id="COG1706">
    <property type="taxonomic scope" value="Bacteria"/>
</dbReference>
<keyword evidence="6" id="KW-0969">Cilium</keyword>
<dbReference type="PRINTS" id="PR01010">
    <property type="entry name" value="FLGPRINGFLGI"/>
</dbReference>
<dbReference type="PANTHER" id="PTHR30381">
    <property type="entry name" value="FLAGELLAR P-RING PERIPLASMIC PROTEIN FLGI"/>
    <property type="match status" value="1"/>
</dbReference>
<dbReference type="InterPro" id="IPR001782">
    <property type="entry name" value="Flag_FlgI"/>
</dbReference>
<evidence type="ECO:0000256" key="5">
    <source>
        <dbReference type="HAMAP-Rule" id="MF_00416"/>
    </source>
</evidence>
<sequence precursor="true">MKMLRHTLAILLLLLLPAWPARAARLKDLVAIEGVRDNQLIGYGLVVGLAGTGDRRQALFSAQSLTNMLERLGVSVPPAAIRVNNTAAVMVTATLPAFAQPGMHIDITAAAIGDASNLQGGILVLTSLRGADGLVYAIAQGPVMTGGFSAGRGGSSQTVNHPTVGRAPAGGTVERVAPSLAPKSAIRLQIRHSDFTTASRIVAALNQRFTGDKPVARAENSGLVTVTVPTGYTARVTDFIAELESLDVEADRPARVVINERTGTIVIGKDVRIAPVAILHGNLSVEIQTTMQVTQPNALGQGTTEVVPQTTMTAKEEKARSVLLKQGATVEELVRALAAIGSTPRDVIAILQNLRSAGALDAEIEVI</sequence>
<comment type="subcellular location">
    <subcellularLocation>
        <location evidence="2 5">Bacterial flagellum basal body</location>
    </subcellularLocation>
</comment>
<protein>
    <recommendedName>
        <fullName evidence="5">Flagellar P-ring protein</fullName>
    </recommendedName>
    <alternativeName>
        <fullName evidence="5">Basal body P-ring protein</fullName>
    </alternativeName>
</protein>
<dbReference type="HAMAP" id="MF_00416">
    <property type="entry name" value="FlgI"/>
    <property type="match status" value="1"/>
</dbReference>
<evidence type="ECO:0000256" key="3">
    <source>
        <dbReference type="ARBA" id="ARBA00022729"/>
    </source>
</evidence>
<feature type="signal peptide" evidence="5">
    <location>
        <begin position="1"/>
        <end position="23"/>
    </location>
</feature>
<dbReference type="KEGG" id="sus:Acid_7450"/>
<feature type="chain" id="PRO_5009018779" description="Flagellar P-ring protein" evidence="5">
    <location>
        <begin position="24"/>
        <end position="367"/>
    </location>
</feature>
<dbReference type="AlphaFoldDB" id="Q01PR2"/>
<evidence type="ECO:0000313" key="6">
    <source>
        <dbReference type="EMBL" id="ABJ88358.1"/>
    </source>
</evidence>
<evidence type="ECO:0000256" key="1">
    <source>
        <dbReference type="ARBA" id="ARBA00002591"/>
    </source>
</evidence>
<accession>Q01PR2</accession>